<evidence type="ECO:0000313" key="2">
    <source>
        <dbReference type="EMBL" id="WUV47288.1"/>
    </source>
</evidence>
<dbReference type="CDD" id="cd02440">
    <property type="entry name" value="AdoMet_MTases"/>
    <property type="match status" value="1"/>
</dbReference>
<organism evidence="2 3">
    <name type="scientific">Nocardia vinacea</name>
    <dbReference type="NCBI Taxonomy" id="96468"/>
    <lineage>
        <taxon>Bacteria</taxon>
        <taxon>Bacillati</taxon>
        <taxon>Actinomycetota</taxon>
        <taxon>Actinomycetes</taxon>
        <taxon>Mycobacteriales</taxon>
        <taxon>Nocardiaceae</taxon>
        <taxon>Nocardia</taxon>
    </lineage>
</organism>
<keyword evidence="3" id="KW-1185">Reference proteome</keyword>
<gene>
    <name evidence="2" type="ORF">OG563_03315</name>
</gene>
<keyword evidence="2" id="KW-0489">Methyltransferase</keyword>
<dbReference type="GO" id="GO:0008168">
    <property type="term" value="F:methyltransferase activity"/>
    <property type="evidence" value="ECO:0007669"/>
    <property type="project" value="UniProtKB-KW"/>
</dbReference>
<sequence>MPDVREVWQSRVWGNLGAPVYDFVLDHPQVARPAGQVMWGCDTRRMYAAMDVVNQLPEGSALLDLPVGGGVTLRRLAPDRKLRYVAADISDDQLGAARRAAERAGLSGIDYVRADVVDLPFATGEFDLVVSFAGLHCMPDPAAAVASLARVLAPGGRLVGSCVVRGVRPRFDLHMRVMRTMGVFGPSGTAAELSGWIAAAGLREAELVCNGALAQFTAVKD</sequence>
<dbReference type="SUPFAM" id="SSF53335">
    <property type="entry name" value="S-adenosyl-L-methionine-dependent methyltransferases"/>
    <property type="match status" value="1"/>
</dbReference>
<dbReference type="Gene3D" id="3.40.50.150">
    <property type="entry name" value="Vaccinia Virus protein VP39"/>
    <property type="match status" value="1"/>
</dbReference>
<name>A0ABZ1YVR3_9NOCA</name>
<dbReference type="Pfam" id="PF08241">
    <property type="entry name" value="Methyltransf_11"/>
    <property type="match status" value="1"/>
</dbReference>
<evidence type="ECO:0000313" key="3">
    <source>
        <dbReference type="Proteomes" id="UP001432062"/>
    </source>
</evidence>
<dbReference type="RefSeq" id="WP_327100222.1">
    <property type="nucleotide sequence ID" value="NZ_CP109149.1"/>
</dbReference>
<dbReference type="Proteomes" id="UP001432062">
    <property type="component" value="Chromosome"/>
</dbReference>
<evidence type="ECO:0000259" key="1">
    <source>
        <dbReference type="Pfam" id="PF08241"/>
    </source>
</evidence>
<proteinExistence type="predicted"/>
<dbReference type="GO" id="GO:0032259">
    <property type="term" value="P:methylation"/>
    <property type="evidence" value="ECO:0007669"/>
    <property type="project" value="UniProtKB-KW"/>
</dbReference>
<dbReference type="InterPro" id="IPR013216">
    <property type="entry name" value="Methyltransf_11"/>
</dbReference>
<feature type="domain" description="Methyltransferase type 11" evidence="1">
    <location>
        <begin position="63"/>
        <end position="159"/>
    </location>
</feature>
<dbReference type="PANTHER" id="PTHR43591">
    <property type="entry name" value="METHYLTRANSFERASE"/>
    <property type="match status" value="1"/>
</dbReference>
<keyword evidence="2" id="KW-0808">Transferase</keyword>
<reference evidence="2" key="1">
    <citation type="submission" date="2022-10" db="EMBL/GenBank/DDBJ databases">
        <title>The complete genomes of actinobacterial strains from the NBC collection.</title>
        <authorList>
            <person name="Joergensen T.S."/>
            <person name="Alvarez Arevalo M."/>
            <person name="Sterndorff E.B."/>
            <person name="Faurdal D."/>
            <person name="Vuksanovic O."/>
            <person name="Mourched A.-S."/>
            <person name="Charusanti P."/>
            <person name="Shaw S."/>
            <person name="Blin K."/>
            <person name="Weber T."/>
        </authorList>
    </citation>
    <scope>NUCLEOTIDE SEQUENCE</scope>
    <source>
        <strain evidence="2">NBC_01482</strain>
    </source>
</reference>
<protein>
    <submittedName>
        <fullName evidence="2">Class I SAM-dependent methyltransferase</fullName>
    </submittedName>
</protein>
<dbReference type="EMBL" id="CP109441">
    <property type="protein sequence ID" value="WUV47288.1"/>
    <property type="molecule type" value="Genomic_DNA"/>
</dbReference>
<dbReference type="InterPro" id="IPR029063">
    <property type="entry name" value="SAM-dependent_MTases_sf"/>
</dbReference>
<accession>A0ABZ1YVR3</accession>